<protein>
    <submittedName>
        <fullName evidence="2">Uncharacterized protein</fullName>
    </submittedName>
</protein>
<dbReference type="RefSeq" id="WP_190463807.1">
    <property type="nucleotide sequence ID" value="NZ_JACJPW010000015.1"/>
</dbReference>
<evidence type="ECO:0000256" key="1">
    <source>
        <dbReference type="SAM" id="Coils"/>
    </source>
</evidence>
<evidence type="ECO:0000313" key="2">
    <source>
        <dbReference type="EMBL" id="MBD2181045.1"/>
    </source>
</evidence>
<evidence type="ECO:0000313" key="3">
    <source>
        <dbReference type="Proteomes" id="UP000641646"/>
    </source>
</evidence>
<feature type="coiled-coil region" evidence="1">
    <location>
        <begin position="51"/>
        <end position="90"/>
    </location>
</feature>
<gene>
    <name evidence="2" type="ORF">H6G03_08015</name>
</gene>
<reference evidence="2" key="1">
    <citation type="journal article" date="2015" name="ISME J.">
        <title>Draft Genome Sequence of Streptomyces incarnatus NRRL8089, which Produces the Nucleoside Antibiotic Sinefungin.</title>
        <authorList>
            <person name="Oshima K."/>
            <person name="Hattori M."/>
            <person name="Shimizu H."/>
            <person name="Fukuda K."/>
            <person name="Nemoto M."/>
            <person name="Inagaki K."/>
            <person name="Tamura T."/>
        </authorList>
    </citation>
    <scope>NUCLEOTIDE SEQUENCE</scope>
    <source>
        <strain evidence="2">FACHB-1375</strain>
    </source>
</reference>
<name>A0A926VCA3_9CYAN</name>
<keyword evidence="3" id="KW-1185">Reference proteome</keyword>
<dbReference type="Proteomes" id="UP000641646">
    <property type="component" value="Unassembled WGS sequence"/>
</dbReference>
<proteinExistence type="predicted"/>
<dbReference type="AlphaFoldDB" id="A0A926VCA3"/>
<reference evidence="2" key="2">
    <citation type="submission" date="2020-08" db="EMBL/GenBank/DDBJ databases">
        <authorList>
            <person name="Chen M."/>
            <person name="Teng W."/>
            <person name="Zhao L."/>
            <person name="Hu C."/>
            <person name="Zhou Y."/>
            <person name="Han B."/>
            <person name="Song L."/>
            <person name="Shu W."/>
        </authorList>
    </citation>
    <scope>NUCLEOTIDE SEQUENCE</scope>
    <source>
        <strain evidence="2">FACHB-1375</strain>
    </source>
</reference>
<keyword evidence="1" id="KW-0175">Coiled coil</keyword>
<comment type="caution">
    <text evidence="2">The sequence shown here is derived from an EMBL/GenBank/DDBJ whole genome shotgun (WGS) entry which is preliminary data.</text>
</comment>
<dbReference type="EMBL" id="JACJPW010000015">
    <property type="protein sequence ID" value="MBD2181045.1"/>
    <property type="molecule type" value="Genomic_DNA"/>
</dbReference>
<accession>A0A926VCA3</accession>
<sequence length="97" mass="10713">MNVTRTTSIAITANSYVSSSINHNHGTANLFIAGNSESIIIQFLPENLPILRGLVAALQQLEADLQQTKLEKLQRQINTIQNHNRKAVTLVADNDTF</sequence>
<organism evidence="2 3">
    <name type="scientific">Aerosakkonema funiforme FACHB-1375</name>
    <dbReference type="NCBI Taxonomy" id="2949571"/>
    <lineage>
        <taxon>Bacteria</taxon>
        <taxon>Bacillati</taxon>
        <taxon>Cyanobacteriota</taxon>
        <taxon>Cyanophyceae</taxon>
        <taxon>Oscillatoriophycideae</taxon>
        <taxon>Aerosakkonematales</taxon>
        <taxon>Aerosakkonemataceae</taxon>
        <taxon>Aerosakkonema</taxon>
    </lineage>
</organism>